<name>A0A4Z1GP52_9HELO</name>
<evidence type="ECO:0000313" key="1">
    <source>
        <dbReference type="EMBL" id="TGO37050.1"/>
    </source>
</evidence>
<organism evidence="1 2">
    <name type="scientific">Botrytis hyacinthi</name>
    <dbReference type="NCBI Taxonomy" id="278943"/>
    <lineage>
        <taxon>Eukaryota</taxon>
        <taxon>Fungi</taxon>
        <taxon>Dikarya</taxon>
        <taxon>Ascomycota</taxon>
        <taxon>Pezizomycotina</taxon>
        <taxon>Leotiomycetes</taxon>
        <taxon>Helotiales</taxon>
        <taxon>Sclerotiniaceae</taxon>
        <taxon>Botrytis</taxon>
    </lineage>
</organism>
<dbReference type="Proteomes" id="UP000297814">
    <property type="component" value="Unassembled WGS sequence"/>
</dbReference>
<evidence type="ECO:0000313" key="2">
    <source>
        <dbReference type="Proteomes" id="UP000297814"/>
    </source>
</evidence>
<reference evidence="1 2" key="1">
    <citation type="submission" date="2017-12" db="EMBL/GenBank/DDBJ databases">
        <title>Comparative genomics of Botrytis spp.</title>
        <authorList>
            <person name="Valero-Jimenez C.A."/>
            <person name="Tapia P."/>
            <person name="Veloso J."/>
            <person name="Silva-Moreno E."/>
            <person name="Staats M."/>
            <person name="Valdes J.H."/>
            <person name="Van Kan J.A.L."/>
        </authorList>
    </citation>
    <scope>NUCLEOTIDE SEQUENCE [LARGE SCALE GENOMIC DNA]</scope>
    <source>
        <strain evidence="1 2">Bh0001</strain>
    </source>
</reference>
<keyword evidence="2" id="KW-1185">Reference proteome</keyword>
<sequence>MALLTSPAPPNSLPDALTSTSILAMERQNTFACHTQYKLVLDTFNVWGHKWDTSKLDDGGDYLHGNGLLNQLGRCGTISKWNLENMTVDASNPYEWHTSSQTTIWQKGCVEHANVSTGAPSGSCSGTG</sequence>
<protein>
    <submittedName>
        <fullName evidence="1">Uncharacterized protein</fullName>
    </submittedName>
</protein>
<dbReference type="AlphaFoldDB" id="A0A4Z1GP52"/>
<dbReference type="EMBL" id="PQXK01000107">
    <property type="protein sequence ID" value="TGO37050.1"/>
    <property type="molecule type" value="Genomic_DNA"/>
</dbReference>
<gene>
    <name evidence="1" type="ORF">BHYA_0107g00150</name>
</gene>
<comment type="caution">
    <text evidence="1">The sequence shown here is derived from an EMBL/GenBank/DDBJ whole genome shotgun (WGS) entry which is preliminary data.</text>
</comment>
<accession>A0A4Z1GP52</accession>
<proteinExistence type="predicted"/>